<dbReference type="RefSeq" id="XP_027080787.1">
    <property type="nucleotide sequence ID" value="XM_027224986.2"/>
</dbReference>
<dbReference type="InterPro" id="IPR011009">
    <property type="entry name" value="Kinase-like_dom_sf"/>
</dbReference>
<dbReference type="OrthoDB" id="427480at2759"/>
<accession>A0A6P6TS33</accession>
<dbReference type="PANTHER" id="PTHR10566:SF53">
    <property type="entry name" value="PROTEIN ACTIVITY OF BC1 COMPLEX KINASE 1, CHLOROPLASTIC"/>
    <property type="match status" value="1"/>
</dbReference>
<keyword evidence="5" id="KW-0418">Kinase</keyword>
<dbReference type="SUPFAM" id="SSF56112">
    <property type="entry name" value="Protein kinase-like (PK-like)"/>
    <property type="match status" value="1"/>
</dbReference>
<dbReference type="PANTHER" id="PTHR10566">
    <property type="entry name" value="CHAPERONE-ACTIVITY OF BC1 COMPLEX CABC1 -RELATED"/>
    <property type="match status" value="1"/>
</dbReference>
<feature type="region of interest" description="Disordered" evidence="2">
    <location>
        <begin position="1"/>
        <end position="21"/>
    </location>
</feature>
<protein>
    <submittedName>
        <fullName evidence="5">Protein ACTIVITY OF BC1 COMPLEX KINASE 1, chloroplastic isoform X1</fullName>
    </submittedName>
</protein>
<gene>
    <name evidence="5" type="primary">LOC113703583</name>
</gene>
<dbReference type="AlphaFoldDB" id="A0A6P6TS33"/>
<feature type="domain" description="Protein kinase" evidence="3">
    <location>
        <begin position="244"/>
        <end position="575"/>
    </location>
</feature>
<dbReference type="GeneID" id="113703583"/>
<dbReference type="Proteomes" id="UP001652660">
    <property type="component" value="Chromosome 8e"/>
</dbReference>
<evidence type="ECO:0000313" key="5">
    <source>
        <dbReference type="RefSeq" id="XP_027080787.1"/>
    </source>
</evidence>
<comment type="similarity">
    <text evidence="1">Belongs to the protein kinase superfamily. ADCK protein kinase family.</text>
</comment>
<reference evidence="4" key="1">
    <citation type="journal article" date="2025" name="Foods">
        <title>Unveiling the Microbial Signatures of Arabica Coffee Cherries: Insights into Ripeness Specific Diversity, Functional Traits, and Implications for Quality and Safety.</title>
        <authorList>
            <consortium name="RefSeq"/>
            <person name="Tenea G.N."/>
            <person name="Cifuentes V."/>
            <person name="Reyes P."/>
            <person name="Cevallos-Vallejos M."/>
        </authorList>
    </citation>
    <scope>NUCLEOTIDE SEQUENCE [LARGE SCALE GENOMIC DNA]</scope>
</reference>
<dbReference type="GO" id="GO:0005524">
    <property type="term" value="F:ATP binding"/>
    <property type="evidence" value="ECO:0007669"/>
    <property type="project" value="InterPro"/>
</dbReference>
<name>A0A6P6TS33_COFAR</name>
<dbReference type="CDD" id="cd05121">
    <property type="entry name" value="ABC1_ADCK3-like"/>
    <property type="match status" value="1"/>
</dbReference>
<evidence type="ECO:0000256" key="1">
    <source>
        <dbReference type="ARBA" id="ARBA00009670"/>
    </source>
</evidence>
<dbReference type="Gene3D" id="1.10.510.10">
    <property type="entry name" value="Transferase(Phosphotransferase) domain 1"/>
    <property type="match status" value="1"/>
</dbReference>
<organism evidence="4 5">
    <name type="scientific">Coffea arabica</name>
    <name type="common">Arabian coffee</name>
    <dbReference type="NCBI Taxonomy" id="13443"/>
    <lineage>
        <taxon>Eukaryota</taxon>
        <taxon>Viridiplantae</taxon>
        <taxon>Streptophyta</taxon>
        <taxon>Embryophyta</taxon>
        <taxon>Tracheophyta</taxon>
        <taxon>Spermatophyta</taxon>
        <taxon>Magnoliopsida</taxon>
        <taxon>eudicotyledons</taxon>
        <taxon>Gunneridae</taxon>
        <taxon>Pentapetalae</taxon>
        <taxon>asterids</taxon>
        <taxon>lamiids</taxon>
        <taxon>Gentianales</taxon>
        <taxon>Rubiaceae</taxon>
        <taxon>Ixoroideae</taxon>
        <taxon>Gardenieae complex</taxon>
        <taxon>Bertiereae - Coffeeae clade</taxon>
        <taxon>Coffeeae</taxon>
        <taxon>Coffea</taxon>
    </lineage>
</organism>
<evidence type="ECO:0000313" key="4">
    <source>
        <dbReference type="Proteomes" id="UP001652660"/>
    </source>
</evidence>
<proteinExistence type="inferred from homology"/>
<dbReference type="InterPro" id="IPR004147">
    <property type="entry name" value="ABC1_dom"/>
</dbReference>
<dbReference type="InterPro" id="IPR050154">
    <property type="entry name" value="UbiB_kinase"/>
</dbReference>
<dbReference type="GO" id="GO:0004672">
    <property type="term" value="F:protein kinase activity"/>
    <property type="evidence" value="ECO:0007669"/>
    <property type="project" value="InterPro"/>
</dbReference>
<reference evidence="5" key="2">
    <citation type="submission" date="2025-08" db="UniProtKB">
        <authorList>
            <consortium name="RefSeq"/>
        </authorList>
    </citation>
    <scope>IDENTIFICATION</scope>
    <source>
        <tissue evidence="5">Leaves</tissue>
    </source>
</reference>
<dbReference type="PROSITE" id="PS50011">
    <property type="entry name" value="PROTEIN_KINASE_DOM"/>
    <property type="match status" value="1"/>
</dbReference>
<keyword evidence="4" id="KW-1185">Reference proteome</keyword>
<evidence type="ECO:0000259" key="3">
    <source>
        <dbReference type="PROSITE" id="PS50011"/>
    </source>
</evidence>
<dbReference type="Pfam" id="PF03109">
    <property type="entry name" value="ABC1"/>
    <property type="match status" value="1"/>
</dbReference>
<sequence>MELTVSTNHPNNNFLSPRWNSNPIRQTINKSLHFSQPIQKKLRRRISNLAAANNTGYRTGSNSKSDKINNNTLATTRTSSAETETVAMAAGNGKPSSAGNGNTALEQLDFERGVCIPFRKYSPQTVRDKVLESRGAILSLIGRGVEIVWKLGLYWSTLVYDYFVGRDEEVVPFRASQLRNLLCDLGPSFIKAGQVLANRPDIIREDYMNELCILQDDVPPFPDQVAFNIIEEELGQPLEAVFSKISSETIAAASLGQVYRATLCASGEDVAIKVQRPEIEPIIYRDLFLFRTLASFLNGISLQKLGCNAELIVDEFGEKLLEELDYTLEARNIEDFLENFKDDPTVKIPGVYRQLSGSHVLVMEWIDGIRCTDPQAIKEAGIDIDGFLTVGVSAALRQLLEFGLFHGDPHPGNVFALRDGRIAYVDFGNVAVLSQQNKQILIDAVVHAVNEDYAEMANDFTRLGFLASGTDVSPIIPALEAIWQNSLEKGLADFNFRSVTGKFNQLVYNYPIRIPERFSLVIRSLLTQEGICLTLEPDFKFLEVAYPYVAKRLLTDPNPALRERLIQVLFKDGVFQWKRLENLIVLAKENVAKMSSNPALRGESRQRSKQWRIERKLDLTDTIKDGARLFLLDAGIRRQLLLALTEDSKLHIQELIDVYRLLEDQIDIPSVALEVAQDLPSVARDVMLSWSASVLSDR</sequence>
<keyword evidence="5" id="KW-0808">Transferase</keyword>
<dbReference type="InterPro" id="IPR000719">
    <property type="entry name" value="Prot_kinase_dom"/>
</dbReference>
<evidence type="ECO:0000256" key="2">
    <source>
        <dbReference type="SAM" id="MobiDB-lite"/>
    </source>
</evidence>